<dbReference type="RefSeq" id="WP_091351029.1">
    <property type="nucleotide sequence ID" value="NZ_FOIF01000034.1"/>
</dbReference>
<protein>
    <submittedName>
        <fullName evidence="2">Sporulation related domain-containing protein</fullName>
    </submittedName>
</protein>
<evidence type="ECO:0000313" key="3">
    <source>
        <dbReference type="Proteomes" id="UP000243819"/>
    </source>
</evidence>
<dbReference type="Gene3D" id="3.40.80.10">
    <property type="entry name" value="Peptidoglycan recognition protein-like"/>
    <property type="match status" value="1"/>
</dbReference>
<name>A0A1I0B8J9_9FIRM</name>
<dbReference type="GO" id="GO:0042834">
    <property type="term" value="F:peptidoglycan binding"/>
    <property type="evidence" value="ECO:0007669"/>
    <property type="project" value="InterPro"/>
</dbReference>
<dbReference type="GO" id="GO:0009253">
    <property type="term" value="P:peptidoglycan catabolic process"/>
    <property type="evidence" value="ECO:0007669"/>
    <property type="project" value="InterPro"/>
</dbReference>
<accession>A0A1I0B8J9</accession>
<dbReference type="GO" id="GO:0008745">
    <property type="term" value="F:N-acetylmuramoyl-L-alanine amidase activity"/>
    <property type="evidence" value="ECO:0007669"/>
    <property type="project" value="InterPro"/>
</dbReference>
<feature type="domain" description="SPOR" evidence="1">
    <location>
        <begin position="136"/>
        <end position="173"/>
    </location>
</feature>
<dbReference type="InterPro" id="IPR036680">
    <property type="entry name" value="SPOR-like_sf"/>
</dbReference>
<dbReference type="InterPro" id="IPR007730">
    <property type="entry name" value="SPOR-like_dom"/>
</dbReference>
<evidence type="ECO:0000313" key="2">
    <source>
        <dbReference type="EMBL" id="SET03029.1"/>
    </source>
</evidence>
<dbReference type="InterPro" id="IPR036505">
    <property type="entry name" value="Amidase/PGRP_sf"/>
</dbReference>
<gene>
    <name evidence="2" type="ORF">SAMN03080614_10344</name>
</gene>
<sequence>MAEICRLNEKKLSSVIGFMGIFKADPMHWFPKHGESMDTFRSQVRKRLEKTKPTFNFGDIVKIKDGAETYYPKGPLIPSWVKDTYHLITQTQSRGKPVLRGGKEAVLLGKKIHKRTFQESPGIMTWVDKDILEPIKKEEQLYFVQVGAFREKENAKAMVEKLKKVGFEAIIKK</sequence>
<reference evidence="3" key="1">
    <citation type="submission" date="2016-10" db="EMBL/GenBank/DDBJ databases">
        <authorList>
            <person name="Varghese N."/>
            <person name="Submissions S."/>
        </authorList>
    </citation>
    <scope>NUCLEOTIDE SEQUENCE [LARGE SCALE GENOMIC DNA]</scope>
    <source>
        <strain evidence="3">DSM 13577</strain>
    </source>
</reference>
<dbReference type="PROSITE" id="PS51724">
    <property type="entry name" value="SPOR"/>
    <property type="match status" value="1"/>
</dbReference>
<proteinExistence type="predicted"/>
<dbReference type="SUPFAM" id="SSF110997">
    <property type="entry name" value="Sporulation related repeat"/>
    <property type="match status" value="1"/>
</dbReference>
<dbReference type="OrthoDB" id="9794294at2"/>
<dbReference type="Pfam" id="PF05036">
    <property type="entry name" value="SPOR"/>
    <property type="match status" value="1"/>
</dbReference>
<keyword evidence="3" id="KW-1185">Reference proteome</keyword>
<organism evidence="2 3">
    <name type="scientific">Anaerobranca gottschalkii DSM 13577</name>
    <dbReference type="NCBI Taxonomy" id="1120990"/>
    <lineage>
        <taxon>Bacteria</taxon>
        <taxon>Bacillati</taxon>
        <taxon>Bacillota</taxon>
        <taxon>Clostridia</taxon>
        <taxon>Eubacteriales</taxon>
        <taxon>Proteinivoracaceae</taxon>
        <taxon>Anaerobranca</taxon>
    </lineage>
</organism>
<dbReference type="Gene3D" id="3.30.70.1070">
    <property type="entry name" value="Sporulation related repeat"/>
    <property type="match status" value="1"/>
</dbReference>
<dbReference type="EMBL" id="FOIF01000034">
    <property type="protein sequence ID" value="SET03029.1"/>
    <property type="molecule type" value="Genomic_DNA"/>
</dbReference>
<dbReference type="STRING" id="1120990.SAMN03080614_10344"/>
<evidence type="ECO:0000259" key="1">
    <source>
        <dbReference type="PROSITE" id="PS51724"/>
    </source>
</evidence>
<dbReference type="Proteomes" id="UP000243819">
    <property type="component" value="Unassembled WGS sequence"/>
</dbReference>
<dbReference type="AlphaFoldDB" id="A0A1I0B8J9"/>